<protein>
    <recommendedName>
        <fullName evidence="3">Thioesterase domain-containing protein</fullName>
    </recommendedName>
</protein>
<dbReference type="NCBIfam" id="TIGR00369">
    <property type="entry name" value="unchar_dom_1"/>
    <property type="match status" value="1"/>
</dbReference>
<dbReference type="InterPro" id="IPR029069">
    <property type="entry name" value="HotDog_dom_sf"/>
</dbReference>
<proteinExistence type="inferred from homology"/>
<accession>A0A7S3WXK1</accession>
<reference evidence="4" key="1">
    <citation type="submission" date="2021-01" db="EMBL/GenBank/DDBJ databases">
        <authorList>
            <person name="Corre E."/>
            <person name="Pelletier E."/>
            <person name="Niang G."/>
            <person name="Scheremetjew M."/>
            <person name="Finn R."/>
            <person name="Kale V."/>
            <person name="Holt S."/>
            <person name="Cochrane G."/>
            <person name="Meng A."/>
            <person name="Brown T."/>
            <person name="Cohen L."/>
        </authorList>
    </citation>
    <scope>NUCLEOTIDE SEQUENCE</scope>
    <source>
        <strain evidence="4">SPMC142</strain>
    </source>
</reference>
<dbReference type="SUPFAM" id="SSF54637">
    <property type="entry name" value="Thioesterase/thiol ester dehydrase-isomerase"/>
    <property type="match status" value="1"/>
</dbReference>
<name>A0A7S3WXK1_9SPIT</name>
<dbReference type="PANTHER" id="PTHR21660:SF1">
    <property type="entry name" value="ACYL-COENZYME A THIOESTERASE 13"/>
    <property type="match status" value="1"/>
</dbReference>
<sequence length="169" mass="18373">MTCRLTHLFNQYLQQTRAQNSFSTTISKRLLLLNASACQKKGIWEFPLHQSDCHPFSMPAQGQSVHGGVIATMVEDCTTMHICANDMRGRKAVTTDLSLSHLGVGKVGRTLSIDTNILKIGNVLGVADATISDKNSGKVIAVARHTMMFIGEDNSALEFAQSMASTFDV</sequence>
<feature type="domain" description="Thioesterase" evidence="3">
    <location>
        <begin position="63"/>
        <end position="139"/>
    </location>
</feature>
<comment type="similarity">
    <text evidence="1">Belongs to the thioesterase PaaI family.</text>
</comment>
<keyword evidence="2" id="KW-0378">Hydrolase</keyword>
<evidence type="ECO:0000256" key="1">
    <source>
        <dbReference type="ARBA" id="ARBA00008324"/>
    </source>
</evidence>
<dbReference type="GO" id="GO:0047617">
    <property type="term" value="F:fatty acyl-CoA hydrolase activity"/>
    <property type="evidence" value="ECO:0007669"/>
    <property type="project" value="InterPro"/>
</dbReference>
<dbReference type="Pfam" id="PF03061">
    <property type="entry name" value="4HBT"/>
    <property type="match status" value="1"/>
</dbReference>
<organism evidence="4">
    <name type="scientific">Strombidinopsis acuminata</name>
    <dbReference type="NCBI Taxonomy" id="141414"/>
    <lineage>
        <taxon>Eukaryota</taxon>
        <taxon>Sar</taxon>
        <taxon>Alveolata</taxon>
        <taxon>Ciliophora</taxon>
        <taxon>Intramacronucleata</taxon>
        <taxon>Spirotrichea</taxon>
        <taxon>Choreotrichia</taxon>
        <taxon>Choreotrichida</taxon>
        <taxon>Strombidinopsidae</taxon>
        <taxon>Strombidinopsis</taxon>
    </lineage>
</organism>
<evidence type="ECO:0000313" key="4">
    <source>
        <dbReference type="EMBL" id="CAE0580317.1"/>
    </source>
</evidence>
<dbReference type="CDD" id="cd03443">
    <property type="entry name" value="PaaI_thioesterase"/>
    <property type="match status" value="1"/>
</dbReference>
<dbReference type="InterPro" id="IPR003736">
    <property type="entry name" value="PAAI_dom"/>
</dbReference>
<evidence type="ECO:0000259" key="3">
    <source>
        <dbReference type="Pfam" id="PF03061"/>
    </source>
</evidence>
<dbReference type="Gene3D" id="3.10.129.10">
    <property type="entry name" value="Hotdog Thioesterase"/>
    <property type="match status" value="1"/>
</dbReference>
<dbReference type="AlphaFoldDB" id="A0A7S3WXK1"/>
<evidence type="ECO:0000256" key="2">
    <source>
        <dbReference type="ARBA" id="ARBA00022801"/>
    </source>
</evidence>
<dbReference type="InterPro" id="IPR039298">
    <property type="entry name" value="ACOT13"/>
</dbReference>
<dbReference type="EMBL" id="HBIQ01077241">
    <property type="protein sequence ID" value="CAE0580317.1"/>
    <property type="molecule type" value="Transcribed_RNA"/>
</dbReference>
<dbReference type="InterPro" id="IPR006683">
    <property type="entry name" value="Thioestr_dom"/>
</dbReference>
<dbReference type="PANTHER" id="PTHR21660">
    <property type="entry name" value="THIOESTERASE SUPERFAMILY MEMBER-RELATED"/>
    <property type="match status" value="1"/>
</dbReference>
<gene>
    <name evidence="4" type="ORF">SACU0126_LOCUS24646</name>
</gene>